<proteinExistence type="predicted"/>
<reference evidence="1 4" key="2">
    <citation type="submission" date="2021-06" db="EMBL/GenBank/DDBJ databases">
        <title>Whole genome sequence of Paenibacillus sophorae DSM23020 for comparative genomics.</title>
        <authorList>
            <person name="Kim M.-J."/>
            <person name="Lee G."/>
            <person name="Shin J.-H."/>
        </authorList>
    </citation>
    <scope>NUCLEOTIDE SEQUENCE [LARGE SCALE GENOMIC DNA]</scope>
    <source>
        <strain evidence="1 4">DSM 23020</strain>
    </source>
</reference>
<accession>A0A1H8GLT3</accession>
<evidence type="ECO:0000313" key="2">
    <source>
        <dbReference type="EMBL" id="SEN44447.1"/>
    </source>
</evidence>
<dbReference type="Proteomes" id="UP000198809">
    <property type="component" value="Unassembled WGS sequence"/>
</dbReference>
<evidence type="ECO:0000313" key="1">
    <source>
        <dbReference type="EMBL" id="QWU14258.1"/>
    </source>
</evidence>
<dbReference type="Proteomes" id="UP000683429">
    <property type="component" value="Chromosome"/>
</dbReference>
<gene>
    <name evidence="1" type="ORF">KP014_20320</name>
    <name evidence="2" type="ORF">SAMN04487895_101550</name>
</gene>
<dbReference type="EMBL" id="FODH01000001">
    <property type="protein sequence ID" value="SEN44447.1"/>
    <property type="molecule type" value="Genomic_DNA"/>
</dbReference>
<keyword evidence="4" id="KW-1185">Reference proteome</keyword>
<evidence type="ECO:0000313" key="3">
    <source>
        <dbReference type="Proteomes" id="UP000198809"/>
    </source>
</evidence>
<dbReference type="STRING" id="1333845.SAMN04487895_101550"/>
<organism evidence="2 3">
    <name type="scientific">Paenibacillus sophorae</name>
    <dbReference type="NCBI Taxonomy" id="1333845"/>
    <lineage>
        <taxon>Bacteria</taxon>
        <taxon>Bacillati</taxon>
        <taxon>Bacillota</taxon>
        <taxon>Bacilli</taxon>
        <taxon>Bacillales</taxon>
        <taxon>Paenibacillaceae</taxon>
        <taxon>Paenibacillus</taxon>
    </lineage>
</organism>
<dbReference type="RefSeq" id="WP_175491748.1">
    <property type="nucleotide sequence ID" value="NZ_CP076607.1"/>
</dbReference>
<dbReference type="AlphaFoldDB" id="A0A1H8GLT3"/>
<reference evidence="2 3" key="1">
    <citation type="submission" date="2016-10" db="EMBL/GenBank/DDBJ databases">
        <authorList>
            <person name="de Groot N.N."/>
        </authorList>
    </citation>
    <scope>NUCLEOTIDE SEQUENCE [LARGE SCALE GENOMIC DNA]</scope>
    <source>
        <strain evidence="2 3">CGMCC 1.10238</strain>
    </source>
</reference>
<evidence type="ECO:0000313" key="4">
    <source>
        <dbReference type="Proteomes" id="UP000683429"/>
    </source>
</evidence>
<name>A0A1H8GLT3_9BACL</name>
<sequence length="54" mass="6800">MFIFKRKPLKKLDQIIYEYDKEKRPYYQVIYTQRKIALLDLKYWLKTGKDIDQI</sequence>
<dbReference type="EMBL" id="CP076607">
    <property type="protein sequence ID" value="QWU14258.1"/>
    <property type="molecule type" value="Genomic_DNA"/>
</dbReference>
<protein>
    <submittedName>
        <fullName evidence="2">Uncharacterized protein</fullName>
    </submittedName>
</protein>